<reference evidence="1 2" key="1">
    <citation type="submission" date="2020-02" db="EMBL/GenBank/DDBJ databases">
        <title>Aliifodinibius halophilus 2W32, complete genome.</title>
        <authorList>
            <person name="Li Y."/>
            <person name="Wu S."/>
        </authorList>
    </citation>
    <scope>NUCLEOTIDE SEQUENCE [LARGE SCALE GENOMIC DNA]</scope>
    <source>
        <strain evidence="1 2">2W32</strain>
    </source>
</reference>
<sequence length="166" mass="19677">MLLFTIVGINFSVAQQSLNELSPPEYFDFWIGDWELRWGNSDGTIGKGTNNIEKILDGKVIKENFKATEGAMTGYVGKSYSVYNSKTGKWKQTWVDNQGAYLDFTGRFKDEQRIFRRETTNEQGDQIIQRMVFYKIKKDSFMWRWEKSEDNGKNWEILWKIAYRRH</sequence>
<name>A0A6M1TKL6_9BACT</name>
<dbReference type="EMBL" id="JAALLS010000015">
    <property type="protein sequence ID" value="NGP89050.1"/>
    <property type="molecule type" value="Genomic_DNA"/>
</dbReference>
<protein>
    <recommendedName>
        <fullName evidence="3">DUF1579 domain-containing protein</fullName>
    </recommendedName>
</protein>
<organism evidence="1 2">
    <name type="scientific">Fodinibius halophilus</name>
    <dbReference type="NCBI Taxonomy" id="1736908"/>
    <lineage>
        <taxon>Bacteria</taxon>
        <taxon>Pseudomonadati</taxon>
        <taxon>Balneolota</taxon>
        <taxon>Balneolia</taxon>
        <taxon>Balneolales</taxon>
        <taxon>Balneolaceae</taxon>
        <taxon>Fodinibius</taxon>
    </lineage>
</organism>
<evidence type="ECO:0008006" key="3">
    <source>
        <dbReference type="Google" id="ProtNLM"/>
    </source>
</evidence>
<dbReference type="AlphaFoldDB" id="A0A6M1TKL6"/>
<comment type="caution">
    <text evidence="1">The sequence shown here is derived from an EMBL/GenBank/DDBJ whole genome shotgun (WGS) entry which is preliminary data.</text>
</comment>
<accession>A0A6M1TKL6</accession>
<proteinExistence type="predicted"/>
<dbReference type="Proteomes" id="UP000479132">
    <property type="component" value="Unassembled WGS sequence"/>
</dbReference>
<keyword evidence="2" id="KW-1185">Reference proteome</keyword>
<evidence type="ECO:0000313" key="2">
    <source>
        <dbReference type="Proteomes" id="UP000479132"/>
    </source>
</evidence>
<gene>
    <name evidence="1" type="ORF">G3569_11865</name>
</gene>
<evidence type="ECO:0000313" key="1">
    <source>
        <dbReference type="EMBL" id="NGP89050.1"/>
    </source>
</evidence>